<comment type="caution">
    <text evidence="1">The sequence shown here is derived from an EMBL/GenBank/DDBJ whole genome shotgun (WGS) entry which is preliminary data.</text>
</comment>
<organism evidence="1 2">
    <name type="scientific">Meloidogyne enterolobii</name>
    <name type="common">Root-knot nematode worm</name>
    <name type="synonym">Meloidogyne mayaguensis</name>
    <dbReference type="NCBI Taxonomy" id="390850"/>
    <lineage>
        <taxon>Eukaryota</taxon>
        <taxon>Metazoa</taxon>
        <taxon>Ecdysozoa</taxon>
        <taxon>Nematoda</taxon>
        <taxon>Chromadorea</taxon>
        <taxon>Rhabditida</taxon>
        <taxon>Tylenchina</taxon>
        <taxon>Tylenchomorpha</taxon>
        <taxon>Tylenchoidea</taxon>
        <taxon>Meloidogynidae</taxon>
        <taxon>Meloidogyninae</taxon>
        <taxon>Meloidogyne</taxon>
    </lineage>
</organism>
<gene>
    <name evidence="1" type="ORF">MENT_LOCUS26192</name>
</gene>
<reference evidence="1 2" key="1">
    <citation type="submission" date="2020-08" db="EMBL/GenBank/DDBJ databases">
        <authorList>
            <person name="Koutsovoulos G."/>
            <person name="Danchin GJ E."/>
        </authorList>
    </citation>
    <scope>NUCLEOTIDE SEQUENCE [LARGE SCALE GENOMIC DNA]</scope>
</reference>
<dbReference type="EMBL" id="CAJEWN010000237">
    <property type="protein sequence ID" value="CAD2174527.1"/>
    <property type="molecule type" value="Genomic_DNA"/>
</dbReference>
<name>A0A6V7VHY8_MELEN</name>
<evidence type="ECO:0000313" key="1">
    <source>
        <dbReference type="EMBL" id="CAD2174527.1"/>
    </source>
</evidence>
<protein>
    <submittedName>
        <fullName evidence="1">Uncharacterized protein</fullName>
    </submittedName>
</protein>
<dbReference type="AlphaFoldDB" id="A0A6V7VHY8"/>
<proteinExistence type="predicted"/>
<accession>A0A6V7VHY8</accession>
<dbReference type="Proteomes" id="UP000580250">
    <property type="component" value="Unassembled WGS sequence"/>
</dbReference>
<evidence type="ECO:0000313" key="2">
    <source>
        <dbReference type="Proteomes" id="UP000580250"/>
    </source>
</evidence>
<sequence length="41" mass="4932">MIWMQQTDELIENEIENEQGQSTTQNTNEFFHFLSVVKKPF</sequence>